<keyword evidence="2" id="KW-0732">Signal</keyword>
<dbReference type="EMBL" id="ML978128">
    <property type="protein sequence ID" value="KAF2096998.1"/>
    <property type="molecule type" value="Genomic_DNA"/>
</dbReference>
<evidence type="ECO:0000313" key="3">
    <source>
        <dbReference type="EMBL" id="KAF2096998.1"/>
    </source>
</evidence>
<dbReference type="Proteomes" id="UP000799772">
    <property type="component" value="Unassembled WGS sequence"/>
</dbReference>
<feature type="region of interest" description="Disordered" evidence="1">
    <location>
        <begin position="231"/>
        <end position="260"/>
    </location>
</feature>
<sequence length="452" mass="49217">MKAIAISALTALVPSALASPLILAAKPYSGIILPDCRLDGAETVDGSVSCPEGTLCMPFEMGGNATRTGCIVDLKCAGPNDDSCPQGYECMNNPRGVCKVLDPEGHKPSFGHGISRANERIDCYGVCGPQNHRFLTTNSWQSAKRPDDVDDETASDGHREDSLLDKRSPKSKAKEMKAKPRFWTDGLTTHYFDPRHASKSPPLQGQDLIPRIKCAGSSTLEDVRKCPQGYQCGHSGHCEKDGPLDKRAQRDVRTTSVNKDAYHAERRDADNAVLALMLTLHDNTVAPSSTSPSSILSTRSAMHNARAVSAQNGTSTIGSPASISSKPQPGPTMHVLSTSQDIETIGGTLFWRQRLPADFTYTNSKPSPPLPLYTITVRNEKPQDTEEGGGHAEMCNWAKSCWAPLQCVAPIGWRTDDRFRYGWCRNLTEYPNVDRQDIIGYEPPEKDSTSTA</sequence>
<organism evidence="3 4">
    <name type="scientific">Rhizodiscina lignyota</name>
    <dbReference type="NCBI Taxonomy" id="1504668"/>
    <lineage>
        <taxon>Eukaryota</taxon>
        <taxon>Fungi</taxon>
        <taxon>Dikarya</taxon>
        <taxon>Ascomycota</taxon>
        <taxon>Pezizomycotina</taxon>
        <taxon>Dothideomycetes</taxon>
        <taxon>Pleosporomycetidae</taxon>
        <taxon>Aulographales</taxon>
        <taxon>Rhizodiscinaceae</taxon>
        <taxon>Rhizodiscina</taxon>
    </lineage>
</organism>
<feature type="region of interest" description="Disordered" evidence="1">
    <location>
        <begin position="138"/>
        <end position="179"/>
    </location>
</feature>
<proteinExistence type="predicted"/>
<feature type="chain" id="PRO_5040212126" evidence="2">
    <location>
        <begin position="19"/>
        <end position="452"/>
    </location>
</feature>
<name>A0A9P4ICT5_9PEZI</name>
<feature type="compositionally biased region" description="Basic and acidic residues" evidence="1">
    <location>
        <begin position="155"/>
        <end position="178"/>
    </location>
</feature>
<gene>
    <name evidence="3" type="ORF">NA57DRAFT_57608</name>
</gene>
<dbReference type="AlphaFoldDB" id="A0A9P4ICT5"/>
<feature type="region of interest" description="Disordered" evidence="1">
    <location>
        <begin position="310"/>
        <end position="333"/>
    </location>
</feature>
<accession>A0A9P4ICT5</accession>
<evidence type="ECO:0000313" key="4">
    <source>
        <dbReference type="Proteomes" id="UP000799772"/>
    </source>
</evidence>
<evidence type="ECO:0000256" key="1">
    <source>
        <dbReference type="SAM" id="MobiDB-lite"/>
    </source>
</evidence>
<keyword evidence="4" id="KW-1185">Reference proteome</keyword>
<protein>
    <submittedName>
        <fullName evidence="3">Uncharacterized protein</fullName>
    </submittedName>
</protein>
<feature type="signal peptide" evidence="2">
    <location>
        <begin position="1"/>
        <end position="18"/>
    </location>
</feature>
<evidence type="ECO:0000256" key="2">
    <source>
        <dbReference type="SAM" id="SignalP"/>
    </source>
</evidence>
<reference evidence="3" key="1">
    <citation type="journal article" date="2020" name="Stud. Mycol.">
        <title>101 Dothideomycetes genomes: a test case for predicting lifestyles and emergence of pathogens.</title>
        <authorList>
            <person name="Haridas S."/>
            <person name="Albert R."/>
            <person name="Binder M."/>
            <person name="Bloem J."/>
            <person name="Labutti K."/>
            <person name="Salamov A."/>
            <person name="Andreopoulos B."/>
            <person name="Baker S."/>
            <person name="Barry K."/>
            <person name="Bills G."/>
            <person name="Bluhm B."/>
            <person name="Cannon C."/>
            <person name="Castanera R."/>
            <person name="Culley D."/>
            <person name="Daum C."/>
            <person name="Ezra D."/>
            <person name="Gonzalez J."/>
            <person name="Henrissat B."/>
            <person name="Kuo A."/>
            <person name="Liang C."/>
            <person name="Lipzen A."/>
            <person name="Lutzoni F."/>
            <person name="Magnuson J."/>
            <person name="Mondo S."/>
            <person name="Nolan M."/>
            <person name="Ohm R."/>
            <person name="Pangilinan J."/>
            <person name="Park H.-J."/>
            <person name="Ramirez L."/>
            <person name="Alfaro M."/>
            <person name="Sun H."/>
            <person name="Tritt A."/>
            <person name="Yoshinaga Y."/>
            <person name="Zwiers L.-H."/>
            <person name="Turgeon B."/>
            <person name="Goodwin S."/>
            <person name="Spatafora J."/>
            <person name="Crous P."/>
            <person name="Grigoriev I."/>
        </authorList>
    </citation>
    <scope>NUCLEOTIDE SEQUENCE</scope>
    <source>
        <strain evidence="3">CBS 133067</strain>
    </source>
</reference>
<feature type="compositionally biased region" description="Polar residues" evidence="1">
    <location>
        <begin position="310"/>
        <end position="327"/>
    </location>
</feature>
<feature type="compositionally biased region" description="Basic and acidic residues" evidence="1">
    <location>
        <begin position="236"/>
        <end position="253"/>
    </location>
</feature>
<comment type="caution">
    <text evidence="3">The sequence shown here is derived from an EMBL/GenBank/DDBJ whole genome shotgun (WGS) entry which is preliminary data.</text>
</comment>